<sequence length="404" mass="44442">MAPHEARGRKRIVRQCLSLLGLNRQDSQSLSSIPLLQRIKVAFFAALALWLVAYSSLHIGHSYGGFILLASMGASSVLLFGLPNSPLASPWSFVGGHIIPAAIGVGCSWVIQDMALLAAVTIALTLLCMYTFECIHPPGGATALVPVFAAYEQPLGFDFLLYPVASGVLILLLLSLFFKRWVLHKPLINTSDDFDPKHQSQNRPPLKRHGLQPEDFLRALNSADTVLDIGEQDLESLCHKAQSFAYERQQDAFTCASIMSRDVITVSSSTAAADAWKLFHKHRISSMPVVDGQRLVGMVSSVDFFKNLTNKPYWSLLRQLSRLVHKRKSRFGRRRTVAELMVGQAHLVKARDTSHIVALIPLLSDAGYHHIPVVDAQDMLVGIITQSDLIAGLYGQLQNGMALT</sequence>
<accession>A0ABV8V6W5</accession>
<dbReference type="InterPro" id="IPR000644">
    <property type="entry name" value="CBS_dom"/>
</dbReference>
<dbReference type="SMART" id="SM00116">
    <property type="entry name" value="CBS"/>
    <property type="match status" value="2"/>
</dbReference>
<dbReference type="InterPro" id="IPR058581">
    <property type="entry name" value="TM_HPP"/>
</dbReference>
<dbReference type="RefSeq" id="WP_290264945.1">
    <property type="nucleotide sequence ID" value="NZ_JAUFQG010000006.1"/>
</dbReference>
<dbReference type="Gene3D" id="3.10.580.10">
    <property type="entry name" value="CBS-domain"/>
    <property type="match status" value="1"/>
</dbReference>
<reference evidence="5" key="1">
    <citation type="journal article" date="2019" name="Int. J. Syst. Evol. Microbiol.">
        <title>The Global Catalogue of Microorganisms (GCM) 10K type strain sequencing project: providing services to taxonomists for standard genome sequencing and annotation.</title>
        <authorList>
            <consortium name="The Broad Institute Genomics Platform"/>
            <consortium name="The Broad Institute Genome Sequencing Center for Infectious Disease"/>
            <person name="Wu L."/>
            <person name="Ma J."/>
        </authorList>
    </citation>
    <scope>NUCLEOTIDE SEQUENCE [LARGE SCALE GENOMIC DNA]</scope>
    <source>
        <strain evidence="5">CECT 8570</strain>
    </source>
</reference>
<evidence type="ECO:0000313" key="4">
    <source>
        <dbReference type="EMBL" id="MFC4362955.1"/>
    </source>
</evidence>
<dbReference type="PROSITE" id="PS51371">
    <property type="entry name" value="CBS"/>
    <property type="match status" value="2"/>
</dbReference>
<evidence type="ECO:0000259" key="3">
    <source>
        <dbReference type="PROSITE" id="PS51371"/>
    </source>
</evidence>
<dbReference type="PANTHER" id="PTHR33741">
    <property type="entry name" value="TRANSMEMBRANE PROTEIN DDB_G0269096-RELATED"/>
    <property type="match status" value="1"/>
</dbReference>
<evidence type="ECO:0000256" key="2">
    <source>
        <dbReference type="SAM" id="Phobius"/>
    </source>
</evidence>
<feature type="transmembrane region" description="Helical" evidence="2">
    <location>
        <begin position="159"/>
        <end position="178"/>
    </location>
</feature>
<keyword evidence="2" id="KW-1133">Transmembrane helix</keyword>
<dbReference type="InterPro" id="IPR046342">
    <property type="entry name" value="CBS_dom_sf"/>
</dbReference>
<keyword evidence="1" id="KW-0129">CBS domain</keyword>
<dbReference type="SUPFAM" id="SSF54631">
    <property type="entry name" value="CBS-domain pair"/>
    <property type="match status" value="1"/>
</dbReference>
<comment type="caution">
    <text evidence="4">The sequence shown here is derived from an EMBL/GenBank/DDBJ whole genome shotgun (WGS) entry which is preliminary data.</text>
</comment>
<organism evidence="4 5">
    <name type="scientific">Simiduia curdlanivorans</name>
    <dbReference type="NCBI Taxonomy" id="1492769"/>
    <lineage>
        <taxon>Bacteria</taxon>
        <taxon>Pseudomonadati</taxon>
        <taxon>Pseudomonadota</taxon>
        <taxon>Gammaproteobacteria</taxon>
        <taxon>Cellvibrionales</taxon>
        <taxon>Cellvibrionaceae</taxon>
        <taxon>Simiduia</taxon>
    </lineage>
</organism>
<proteinExistence type="predicted"/>
<protein>
    <submittedName>
        <fullName evidence="4">HPP family protein</fullName>
    </submittedName>
</protein>
<keyword evidence="2" id="KW-0812">Transmembrane</keyword>
<feature type="domain" description="CBS" evidence="3">
    <location>
        <begin position="259"/>
        <end position="316"/>
    </location>
</feature>
<gene>
    <name evidence="4" type="ORF">ACFOX3_11630</name>
</gene>
<feature type="transmembrane region" description="Helical" evidence="2">
    <location>
        <begin position="88"/>
        <end position="107"/>
    </location>
</feature>
<feature type="domain" description="CBS" evidence="3">
    <location>
        <begin position="341"/>
        <end position="403"/>
    </location>
</feature>
<evidence type="ECO:0000256" key="1">
    <source>
        <dbReference type="PROSITE-ProRule" id="PRU00703"/>
    </source>
</evidence>
<evidence type="ECO:0000313" key="5">
    <source>
        <dbReference type="Proteomes" id="UP001595840"/>
    </source>
</evidence>
<feature type="transmembrane region" description="Helical" evidence="2">
    <location>
        <begin position="114"/>
        <end position="132"/>
    </location>
</feature>
<dbReference type="Proteomes" id="UP001595840">
    <property type="component" value="Unassembled WGS sequence"/>
</dbReference>
<dbReference type="InterPro" id="IPR007065">
    <property type="entry name" value="HPP"/>
</dbReference>
<name>A0ABV8V6W5_9GAMM</name>
<dbReference type="Pfam" id="PF04982">
    <property type="entry name" value="TM_HPP"/>
    <property type="match status" value="1"/>
</dbReference>
<dbReference type="Pfam" id="PF00571">
    <property type="entry name" value="CBS"/>
    <property type="match status" value="2"/>
</dbReference>
<dbReference type="PANTHER" id="PTHR33741:SF5">
    <property type="entry name" value="TRANSMEMBRANE PROTEIN DDB_G0269096-RELATED"/>
    <property type="match status" value="1"/>
</dbReference>
<keyword evidence="5" id="KW-1185">Reference proteome</keyword>
<keyword evidence="2" id="KW-0472">Membrane</keyword>
<dbReference type="CDD" id="cd04600">
    <property type="entry name" value="CBS_pair_HPP_assoc"/>
    <property type="match status" value="1"/>
</dbReference>
<dbReference type="EMBL" id="JBHSCX010000013">
    <property type="protein sequence ID" value="MFC4362955.1"/>
    <property type="molecule type" value="Genomic_DNA"/>
</dbReference>